<organism evidence="1 2">
    <name type="scientific">Candida boidinii</name>
    <name type="common">Yeast</name>
    <dbReference type="NCBI Taxonomy" id="5477"/>
    <lineage>
        <taxon>Eukaryota</taxon>
        <taxon>Fungi</taxon>
        <taxon>Dikarya</taxon>
        <taxon>Ascomycota</taxon>
        <taxon>Saccharomycotina</taxon>
        <taxon>Pichiomycetes</taxon>
        <taxon>Pichiales</taxon>
        <taxon>Pichiaceae</taxon>
        <taxon>Ogataea</taxon>
        <taxon>Ogataea/Candida clade</taxon>
    </lineage>
</organism>
<protein>
    <submittedName>
        <fullName evidence="1">Unnamed protein product</fullName>
    </submittedName>
</protein>
<gene>
    <name evidence="1" type="ORF">Cboi01_000314900</name>
</gene>
<accession>A0ACB5TRP9</accession>
<sequence length="522" mass="60352">MRRTVSSRKSHWKNLRNTGNDLYSLNLYDDDDESSDDNRYSSSSLNSLNLQELNLISSKFTNNTNTIQQNPFETNQSINNNHENLNNLVLRNKIIGNSGTVIIKRNNNNNHHENYESPIHELKFTYPLSEIDNDNEDDDELLIKPGRSRLIQSPKRLRSADYSPPKLISNPIKSMFDNDDDNSNDIIIENTKSEPIVQLNDINRFKSFKSEHTCSIFMDLNDLQNELYPNSEVSYNIGDDTIDKFNYNNRKSLSLQEKLINELNNDDNDDDYEDIEEEDDDDDNDQFNSSTRSLPVRPLVILNGPRNKPEDYNEQYNNNQDNNNINNISRNISSGLVSTTSSYYPNTNSIIHKINENNENNNVDNKSINSYSTNSSNELFDRKSITSELSNNIVDDNKIKENSILSLSSDSSSSILNGEDLFKLNKQKQKQQQLKSESESGSESGSGVLSDTTNFTSISQRPINPRYLEMERLYNQQQQYQQQYQKSIKFKKMSRNPIMELSNDIIKNNINYNIYRNYNSNN</sequence>
<keyword evidence="2" id="KW-1185">Reference proteome</keyword>
<dbReference type="Proteomes" id="UP001165101">
    <property type="component" value="Unassembled WGS sequence"/>
</dbReference>
<reference evidence="1" key="1">
    <citation type="submission" date="2023-04" db="EMBL/GenBank/DDBJ databases">
        <title>Candida boidinii NBRC 1967.</title>
        <authorList>
            <person name="Ichikawa N."/>
            <person name="Sato H."/>
            <person name="Tonouchi N."/>
        </authorList>
    </citation>
    <scope>NUCLEOTIDE SEQUENCE</scope>
    <source>
        <strain evidence="1">NBRC 1967</strain>
    </source>
</reference>
<comment type="caution">
    <text evidence="1">The sequence shown here is derived from an EMBL/GenBank/DDBJ whole genome shotgun (WGS) entry which is preliminary data.</text>
</comment>
<evidence type="ECO:0000313" key="1">
    <source>
        <dbReference type="EMBL" id="GME93462.1"/>
    </source>
</evidence>
<dbReference type="EMBL" id="BSXV01001636">
    <property type="protein sequence ID" value="GME93462.1"/>
    <property type="molecule type" value="Genomic_DNA"/>
</dbReference>
<evidence type="ECO:0000313" key="2">
    <source>
        <dbReference type="Proteomes" id="UP001165101"/>
    </source>
</evidence>
<proteinExistence type="predicted"/>
<name>A0ACB5TRP9_CANBO</name>